<feature type="domain" description="Thrombospondin-like N-terminal" evidence="3">
    <location>
        <begin position="1"/>
        <end position="170"/>
    </location>
</feature>
<keyword evidence="1" id="KW-0732">Signal</keyword>
<reference evidence="5" key="1">
    <citation type="submission" date="2024-04" db="EMBL/GenBank/DDBJ databases">
        <title>Salinicola lusitanus LLJ914,a marine bacterium isolated from the Okinawa Trough.</title>
        <authorList>
            <person name="Li J."/>
        </authorList>
    </citation>
    <scope>NUCLEOTIDE SEQUENCE [LARGE SCALE GENOMIC DNA]</scope>
</reference>
<dbReference type="InterPro" id="IPR013320">
    <property type="entry name" value="ConA-like_dom_sf"/>
</dbReference>
<accession>A0AAW0ME13</accession>
<organism evidence="4 5">
    <name type="scientific">Mugilogobius chulae</name>
    <name type="common">yellowstripe goby</name>
    <dbReference type="NCBI Taxonomy" id="88201"/>
    <lineage>
        <taxon>Eukaryota</taxon>
        <taxon>Metazoa</taxon>
        <taxon>Chordata</taxon>
        <taxon>Craniata</taxon>
        <taxon>Vertebrata</taxon>
        <taxon>Euteleostomi</taxon>
        <taxon>Actinopterygii</taxon>
        <taxon>Neopterygii</taxon>
        <taxon>Teleostei</taxon>
        <taxon>Neoteleostei</taxon>
        <taxon>Acanthomorphata</taxon>
        <taxon>Gobiaria</taxon>
        <taxon>Gobiiformes</taxon>
        <taxon>Gobioidei</taxon>
        <taxon>Gobiidae</taxon>
        <taxon>Gobionellinae</taxon>
        <taxon>Mugilogobius</taxon>
    </lineage>
</organism>
<keyword evidence="5" id="KW-1185">Reference proteome</keyword>
<dbReference type="EMBL" id="JBBPFD010000577">
    <property type="protein sequence ID" value="KAK7878198.1"/>
    <property type="molecule type" value="Genomic_DNA"/>
</dbReference>
<dbReference type="Proteomes" id="UP001460270">
    <property type="component" value="Unassembled WGS sequence"/>
</dbReference>
<gene>
    <name evidence="4" type="ORF">WMY93_031195</name>
</gene>
<evidence type="ECO:0000256" key="1">
    <source>
        <dbReference type="ARBA" id="ARBA00022729"/>
    </source>
</evidence>
<dbReference type="SMART" id="SM00210">
    <property type="entry name" value="TSPN"/>
    <property type="match status" value="1"/>
</dbReference>
<keyword evidence="2" id="KW-0677">Repeat</keyword>
<comment type="caution">
    <text evidence="4">The sequence shown here is derived from an EMBL/GenBank/DDBJ whole genome shotgun (WGS) entry which is preliminary data.</text>
</comment>
<dbReference type="Gene3D" id="2.60.120.200">
    <property type="match status" value="1"/>
</dbReference>
<name>A0AAW0ME13_9GOBI</name>
<evidence type="ECO:0000313" key="5">
    <source>
        <dbReference type="Proteomes" id="UP001460270"/>
    </source>
</evidence>
<protein>
    <recommendedName>
        <fullName evidence="3">Thrombospondin-like N-terminal domain-containing protein</fullName>
    </recommendedName>
</protein>
<dbReference type="SUPFAM" id="SSF49899">
    <property type="entry name" value="Concanavalin A-like lectins/glucanases"/>
    <property type="match status" value="1"/>
</dbReference>
<evidence type="ECO:0000313" key="4">
    <source>
        <dbReference type="EMBL" id="KAK7878198.1"/>
    </source>
</evidence>
<evidence type="ECO:0000259" key="3">
    <source>
        <dbReference type="SMART" id="SM00210"/>
    </source>
</evidence>
<dbReference type="InterPro" id="IPR048287">
    <property type="entry name" value="TSPN-like_N"/>
</dbReference>
<proteinExistence type="predicted"/>
<sequence>GYPAYSFSPGANVGRLTKSFIPDPFYYDFAITVTAKPTTRSGGVLFAITNAYQKIVQLGVALSEVEDGAQRVVLFYTDSSSSSTQEAASFKMGDMTGRWARFTLTVQGTQVRLFMDCEEFNRVDFIRSDQSLTFEASSGIFVGNAGGTGLPRFVAYSKVFVQQVYGHKGKEFIRSAPL</sequence>
<feature type="non-terminal residue" evidence="4">
    <location>
        <position position="1"/>
    </location>
</feature>
<evidence type="ECO:0000256" key="2">
    <source>
        <dbReference type="ARBA" id="ARBA00022737"/>
    </source>
</evidence>
<dbReference type="AlphaFoldDB" id="A0AAW0ME13"/>
<dbReference type="FunFam" id="2.60.120.200:FF:000039">
    <property type="entry name" value="Collagen XV alpha 1 chain"/>
    <property type="match status" value="1"/>
</dbReference>